<reference evidence="1 2" key="1">
    <citation type="submission" date="2019-08" db="EMBL/GenBank/DDBJ databases">
        <title>Genomes of Antarctic Bizionia species.</title>
        <authorList>
            <person name="Bowman J.P."/>
        </authorList>
    </citation>
    <scope>NUCLEOTIDE SEQUENCE [LARGE SCALE GENOMIC DNA]</scope>
    <source>
        <strain evidence="1 2">APA-1</strain>
    </source>
</reference>
<comment type="caution">
    <text evidence="1">The sequence shown here is derived from an EMBL/GenBank/DDBJ whole genome shotgun (WGS) entry which is preliminary data.</text>
</comment>
<dbReference type="AlphaFoldDB" id="A0A5D0R3P5"/>
<proteinExistence type="predicted"/>
<keyword evidence="2" id="KW-1185">Reference proteome</keyword>
<gene>
    <name evidence="1" type="ORF">ES675_04930</name>
</gene>
<evidence type="ECO:0000313" key="2">
    <source>
        <dbReference type="Proteomes" id="UP000324358"/>
    </source>
</evidence>
<dbReference type="EMBL" id="VSKL01000001">
    <property type="protein sequence ID" value="TYB75471.1"/>
    <property type="molecule type" value="Genomic_DNA"/>
</dbReference>
<name>A0A5D0R3P5_9FLAO</name>
<accession>A0A5D0R3P5</accession>
<dbReference type="RefSeq" id="WP_066249007.1">
    <property type="nucleotide sequence ID" value="NZ_VSKL01000001.1"/>
</dbReference>
<evidence type="ECO:0000313" key="1">
    <source>
        <dbReference type="EMBL" id="TYB75471.1"/>
    </source>
</evidence>
<dbReference type="PROSITE" id="PS51257">
    <property type="entry name" value="PROKAR_LIPOPROTEIN"/>
    <property type="match status" value="1"/>
</dbReference>
<sequence>MFKKLLLILFISSIFISCKKETDTKPAFVKLEYNTSEEDFLKSITIGDNAEVFMKAKTNKFLNNTTMVNTLALRIYFDENENLSEVLLDSEFQNLKSQVQSGILNYDAYDLFLLEFYKDKTLFAKKEEAFK</sequence>
<protein>
    <submittedName>
        <fullName evidence="1">Uncharacterized protein</fullName>
    </submittedName>
</protein>
<dbReference type="Proteomes" id="UP000324358">
    <property type="component" value="Unassembled WGS sequence"/>
</dbReference>
<organism evidence="1 2">
    <name type="scientific">Bizionia algoritergicola</name>
    <dbReference type="NCBI Taxonomy" id="291187"/>
    <lineage>
        <taxon>Bacteria</taxon>
        <taxon>Pseudomonadati</taxon>
        <taxon>Bacteroidota</taxon>
        <taxon>Flavobacteriia</taxon>
        <taxon>Flavobacteriales</taxon>
        <taxon>Flavobacteriaceae</taxon>
        <taxon>Bizionia</taxon>
    </lineage>
</organism>